<evidence type="ECO:0000313" key="8">
    <source>
        <dbReference type="EMBL" id="AEX85897.1"/>
    </source>
</evidence>
<dbReference type="eggNOG" id="COG0535">
    <property type="taxonomic scope" value="Bacteria"/>
</dbReference>
<dbReference type="NCBIfam" id="TIGR04317">
    <property type="entry name" value="W_rSAM_matur"/>
    <property type="match status" value="1"/>
</dbReference>
<dbReference type="InterPro" id="IPR023885">
    <property type="entry name" value="4Fe4S-binding_SPASM_dom"/>
</dbReference>
<dbReference type="PROSITE" id="PS01305">
    <property type="entry name" value="MOAA_NIFB_PQQE"/>
    <property type="match status" value="1"/>
</dbReference>
<dbReference type="SFLD" id="SFLDG01067">
    <property type="entry name" value="SPASM/twitch_domain_containing"/>
    <property type="match status" value="1"/>
</dbReference>
<dbReference type="Pfam" id="PF13186">
    <property type="entry name" value="SPASM"/>
    <property type="match status" value="1"/>
</dbReference>
<dbReference type="KEGG" id="mpz:Marpi_1502"/>
<reference evidence="9" key="2">
    <citation type="submission" date="2012-01" db="EMBL/GenBank/DDBJ databases">
        <title>Complete sequence of chromosome of Marinitoga piezophila KA3.</title>
        <authorList>
            <person name="Lucas S."/>
            <person name="Han J."/>
            <person name="Lapidus A."/>
            <person name="Cheng J.-F."/>
            <person name="Goodwin L."/>
            <person name="Pitluck S."/>
            <person name="Peters L."/>
            <person name="Mikhailova N."/>
            <person name="Teshima H."/>
            <person name="Detter J.C."/>
            <person name="Han C."/>
            <person name="Tapia R."/>
            <person name="Land M."/>
            <person name="Hauser L."/>
            <person name="Kyrpides N."/>
            <person name="Ivanova N."/>
            <person name="Pagani I."/>
            <person name="Jebbar M."/>
            <person name="Vannier P."/>
            <person name="Oger P."/>
            <person name="Cario A."/>
            <person name="Bartlett D."/>
            <person name="Noll K.M."/>
            <person name="Woyke T."/>
        </authorList>
    </citation>
    <scope>NUCLEOTIDE SEQUENCE [LARGE SCALE GENOMIC DNA]</scope>
    <source>
        <strain evidence="9">DSM 14283 / JCM 11233 / KA3</strain>
    </source>
</reference>
<dbReference type="GO" id="GO:0003824">
    <property type="term" value="F:catalytic activity"/>
    <property type="evidence" value="ECO:0007669"/>
    <property type="project" value="InterPro"/>
</dbReference>
<dbReference type="InterPro" id="IPR034391">
    <property type="entry name" value="AdoMet-like_SPASM_containing"/>
</dbReference>
<keyword evidence="9" id="KW-1185">Reference proteome</keyword>
<dbReference type="CDD" id="cd01335">
    <property type="entry name" value="Radical_SAM"/>
    <property type="match status" value="1"/>
</dbReference>
<name>H2J482_MARPK</name>
<dbReference type="SFLD" id="SFLDG01387">
    <property type="entry name" value="BtrN-like_SPASM_domain_contain"/>
    <property type="match status" value="1"/>
</dbReference>
<dbReference type="Gene3D" id="3.20.20.70">
    <property type="entry name" value="Aldolase class I"/>
    <property type="match status" value="1"/>
</dbReference>
<evidence type="ECO:0000313" key="9">
    <source>
        <dbReference type="Proteomes" id="UP000007161"/>
    </source>
</evidence>
<dbReference type="InterPro" id="IPR007197">
    <property type="entry name" value="rSAM"/>
</dbReference>
<dbReference type="InterPro" id="IPR058240">
    <property type="entry name" value="rSAM_sf"/>
</dbReference>
<dbReference type="InterPro" id="IPR000385">
    <property type="entry name" value="MoaA_NifB_PqqE_Fe-S-bd_CS"/>
</dbReference>
<keyword evidence="5" id="KW-0408">Iron</keyword>
<feature type="domain" description="Radical SAM core" evidence="7">
    <location>
        <begin position="20"/>
        <end position="238"/>
    </location>
</feature>
<evidence type="ECO:0000256" key="4">
    <source>
        <dbReference type="ARBA" id="ARBA00022723"/>
    </source>
</evidence>
<protein>
    <submittedName>
        <fullName evidence="8">Putative Fe-S oxidoreductase</fullName>
    </submittedName>
</protein>
<keyword evidence="3" id="KW-0949">S-adenosyl-L-methionine</keyword>
<dbReference type="InterPro" id="IPR013785">
    <property type="entry name" value="Aldolase_TIM"/>
</dbReference>
<dbReference type="PANTHER" id="PTHR11228:SF34">
    <property type="entry name" value="TUNGSTEN-CONTAINING ALDEHYDE FERREDOXIN OXIDOREDUCTASE COFACTOR MODIFYING PROTEIN"/>
    <property type="match status" value="1"/>
</dbReference>
<dbReference type="GO" id="GO:0046872">
    <property type="term" value="F:metal ion binding"/>
    <property type="evidence" value="ECO:0007669"/>
    <property type="project" value="UniProtKB-KW"/>
</dbReference>
<evidence type="ECO:0000256" key="2">
    <source>
        <dbReference type="ARBA" id="ARBA00022485"/>
    </source>
</evidence>
<dbReference type="SUPFAM" id="SSF102114">
    <property type="entry name" value="Radical SAM enzymes"/>
    <property type="match status" value="1"/>
</dbReference>
<gene>
    <name evidence="8" type="ordered locus">Marpi_1502</name>
</gene>
<sequence length="363" mass="42393">MKKKEYIFEMKSAQLILKPEPDIKKVYLELSSRCNLDCPMCFKNTFTDPEGFMTKKTFNKVMEDLKEFPEVEHIVFGGIGECSMNPHFFEMVKRVKEEGYMLTVTTNGYFLNDLQILKLIDLKIDEMVISVETGDVGHPSFKYVRKLLEKIDNYKKQKNTGKPALSIETVLTEKNHNDFPGIIQTLLPYGIRKVVISNIIPVYEHFLGLELYREDSKEKDLMLRKQISDAVTAKVSAIIPNFRLKTERHCNFIENNATVIRWDGEVVPCYRFLHDGIEYVYGQKKEIRAYSFGNVEKKSLYEIWTSKDYSWFRYKVKNALFPSCTDCDLKDGCHFIENTDLDCWGNTPSCADCIWWRNIIMCP</sequence>
<accession>H2J482</accession>
<comment type="cofactor">
    <cofactor evidence="1">
        <name>[4Fe-4S] cluster</name>
        <dbReference type="ChEBI" id="CHEBI:49883"/>
    </cofactor>
</comment>
<dbReference type="AlphaFoldDB" id="H2J482"/>
<dbReference type="EMBL" id="CP003257">
    <property type="protein sequence ID" value="AEX85897.1"/>
    <property type="molecule type" value="Genomic_DNA"/>
</dbReference>
<evidence type="ECO:0000256" key="3">
    <source>
        <dbReference type="ARBA" id="ARBA00022691"/>
    </source>
</evidence>
<dbReference type="SFLD" id="SFLDF00570">
    <property type="entry name" value="tungsten_cofactor_oxidoreducas"/>
    <property type="match status" value="1"/>
</dbReference>
<dbReference type="Pfam" id="PF04055">
    <property type="entry name" value="Radical_SAM"/>
    <property type="match status" value="1"/>
</dbReference>
<dbReference type="InterPro" id="IPR050377">
    <property type="entry name" value="Radical_SAM_PqqE_MftC-like"/>
</dbReference>
<proteinExistence type="predicted"/>
<dbReference type="SFLD" id="SFLDS00029">
    <property type="entry name" value="Radical_SAM"/>
    <property type="match status" value="1"/>
</dbReference>
<reference evidence="8 9" key="1">
    <citation type="journal article" date="2012" name="J. Bacteriol.">
        <title>Complete Genome Sequence of the Thermophilic, Piezophilic, Heterotrophic Bacterium Marinitoga piezophila KA3.</title>
        <authorList>
            <person name="Lucas S."/>
            <person name="Han J."/>
            <person name="Lapidus A."/>
            <person name="Cheng J.F."/>
            <person name="Goodwin L.A."/>
            <person name="Pitluck S."/>
            <person name="Peters L."/>
            <person name="Mikhailova N."/>
            <person name="Teshima H."/>
            <person name="Detter J.C."/>
            <person name="Han C."/>
            <person name="Tapia R."/>
            <person name="Land M."/>
            <person name="Hauser L."/>
            <person name="Kyrpides N.C."/>
            <person name="Ivanova N."/>
            <person name="Pagani I."/>
            <person name="Vannier P."/>
            <person name="Oger P."/>
            <person name="Bartlett D.H."/>
            <person name="Noll K.M."/>
            <person name="Woyke T."/>
            <person name="Jebbar M."/>
        </authorList>
    </citation>
    <scope>NUCLEOTIDE SEQUENCE [LARGE SCALE GENOMIC DNA]</scope>
    <source>
        <strain evidence="9">DSM 14283 / JCM 11233 / KA3</strain>
    </source>
</reference>
<dbReference type="CDD" id="cd21121">
    <property type="entry name" value="SPASM_Cmo-like"/>
    <property type="match status" value="1"/>
</dbReference>
<dbReference type="InterPro" id="IPR027604">
    <property type="entry name" value="W_rSAM_matur"/>
</dbReference>
<evidence type="ECO:0000256" key="1">
    <source>
        <dbReference type="ARBA" id="ARBA00001966"/>
    </source>
</evidence>
<dbReference type="HOGENOM" id="CLU_009273_1_1_0"/>
<dbReference type="PANTHER" id="PTHR11228">
    <property type="entry name" value="RADICAL SAM DOMAIN PROTEIN"/>
    <property type="match status" value="1"/>
</dbReference>
<dbReference type="GO" id="GO:0051539">
    <property type="term" value="F:4 iron, 4 sulfur cluster binding"/>
    <property type="evidence" value="ECO:0007669"/>
    <property type="project" value="UniProtKB-KW"/>
</dbReference>
<evidence type="ECO:0000256" key="5">
    <source>
        <dbReference type="ARBA" id="ARBA00023004"/>
    </source>
</evidence>
<dbReference type="PROSITE" id="PS51918">
    <property type="entry name" value="RADICAL_SAM"/>
    <property type="match status" value="1"/>
</dbReference>
<keyword evidence="2" id="KW-0004">4Fe-4S</keyword>
<dbReference type="STRING" id="443254.Marpi_1502"/>
<keyword evidence="6" id="KW-0411">Iron-sulfur</keyword>
<organism evidence="8 9">
    <name type="scientific">Marinitoga piezophila (strain DSM 14283 / JCM 11233 / KA3)</name>
    <dbReference type="NCBI Taxonomy" id="443254"/>
    <lineage>
        <taxon>Bacteria</taxon>
        <taxon>Thermotogati</taxon>
        <taxon>Thermotogota</taxon>
        <taxon>Thermotogae</taxon>
        <taxon>Petrotogales</taxon>
        <taxon>Petrotogaceae</taxon>
        <taxon>Marinitoga</taxon>
    </lineage>
</organism>
<dbReference type="Proteomes" id="UP000007161">
    <property type="component" value="Chromosome"/>
</dbReference>
<evidence type="ECO:0000259" key="7">
    <source>
        <dbReference type="PROSITE" id="PS51918"/>
    </source>
</evidence>
<keyword evidence="4" id="KW-0479">Metal-binding</keyword>
<dbReference type="RefSeq" id="WP_014296968.1">
    <property type="nucleotide sequence ID" value="NC_016751.1"/>
</dbReference>
<evidence type="ECO:0000256" key="6">
    <source>
        <dbReference type="ARBA" id="ARBA00023014"/>
    </source>
</evidence>